<dbReference type="InterPro" id="IPR002347">
    <property type="entry name" value="SDR_fam"/>
</dbReference>
<name>A0A0F9VU94_9ZZZZ</name>
<dbReference type="NCBIfam" id="NF005559">
    <property type="entry name" value="PRK07231.1"/>
    <property type="match status" value="1"/>
</dbReference>
<evidence type="ECO:0008006" key="4">
    <source>
        <dbReference type="Google" id="ProtNLM"/>
    </source>
</evidence>
<accession>A0A0F9VU94</accession>
<comment type="caution">
    <text evidence="3">The sequence shown here is derived from an EMBL/GenBank/DDBJ whole genome shotgun (WGS) entry which is preliminary data.</text>
</comment>
<evidence type="ECO:0000313" key="3">
    <source>
        <dbReference type="EMBL" id="KKO08696.1"/>
    </source>
</evidence>
<dbReference type="Gene3D" id="3.40.50.720">
    <property type="entry name" value="NAD(P)-binding Rossmann-like Domain"/>
    <property type="match status" value="1"/>
</dbReference>
<dbReference type="SUPFAM" id="SSF51735">
    <property type="entry name" value="NAD(P)-binding Rossmann-fold domains"/>
    <property type="match status" value="1"/>
</dbReference>
<evidence type="ECO:0000256" key="2">
    <source>
        <dbReference type="ARBA" id="ARBA00023002"/>
    </source>
</evidence>
<dbReference type="InterPro" id="IPR036291">
    <property type="entry name" value="NAD(P)-bd_dom_sf"/>
</dbReference>
<protein>
    <recommendedName>
        <fullName evidence="4">Cyclopentanol dehydrogenase</fullName>
    </recommendedName>
</protein>
<dbReference type="PANTHER" id="PTHR24321:SF8">
    <property type="entry name" value="ESTRADIOL 17-BETA-DEHYDROGENASE 8-RELATED"/>
    <property type="match status" value="1"/>
</dbReference>
<gene>
    <name evidence="3" type="ORF">LCGC14_0046360</name>
</gene>
<sequence length="250" mass="25878">MKRLEGKIALISGAAKGMGAAEARLFAKEGAQVIVADVDDAGASAVAKEIEDAGGRATAVHLDVSDAASWQTAIAEGNKAFGNINVLVNNAGILLMKPVQDTTEDDWDKIFSINTKGVFLGTKAVLENMKAAGGGSIVNISSIYGLVGAPSAAAYQATKGAVRLFTKSTAVDYAEFNIRANSIHPGVIRTSMTEDILGDPHGEKAMLGTTVLQRAGQPEEVARAVLFLASDDASFMTGSEMVVDGGYTAQ</sequence>
<dbReference type="AlphaFoldDB" id="A0A0F9VU94"/>
<evidence type="ECO:0000256" key="1">
    <source>
        <dbReference type="ARBA" id="ARBA00006484"/>
    </source>
</evidence>
<dbReference type="GO" id="GO:0016491">
    <property type="term" value="F:oxidoreductase activity"/>
    <property type="evidence" value="ECO:0007669"/>
    <property type="project" value="UniProtKB-KW"/>
</dbReference>
<dbReference type="PRINTS" id="PR00081">
    <property type="entry name" value="GDHRDH"/>
</dbReference>
<dbReference type="Pfam" id="PF13561">
    <property type="entry name" value="adh_short_C2"/>
    <property type="match status" value="1"/>
</dbReference>
<proteinExistence type="inferred from homology"/>
<comment type="similarity">
    <text evidence="1">Belongs to the short-chain dehydrogenases/reductases (SDR) family.</text>
</comment>
<reference evidence="3" key="1">
    <citation type="journal article" date="2015" name="Nature">
        <title>Complex archaea that bridge the gap between prokaryotes and eukaryotes.</title>
        <authorList>
            <person name="Spang A."/>
            <person name="Saw J.H."/>
            <person name="Jorgensen S.L."/>
            <person name="Zaremba-Niedzwiedzka K."/>
            <person name="Martijn J."/>
            <person name="Lind A.E."/>
            <person name="van Eijk R."/>
            <person name="Schleper C."/>
            <person name="Guy L."/>
            <person name="Ettema T.J."/>
        </authorList>
    </citation>
    <scope>NUCLEOTIDE SEQUENCE</scope>
</reference>
<dbReference type="PRINTS" id="PR00080">
    <property type="entry name" value="SDRFAMILY"/>
</dbReference>
<dbReference type="EMBL" id="LAZR01000009">
    <property type="protein sequence ID" value="KKO08696.1"/>
    <property type="molecule type" value="Genomic_DNA"/>
</dbReference>
<dbReference type="PANTHER" id="PTHR24321">
    <property type="entry name" value="DEHYDROGENASES, SHORT CHAIN"/>
    <property type="match status" value="1"/>
</dbReference>
<dbReference type="FunFam" id="3.40.50.720:FF:000084">
    <property type="entry name" value="Short-chain dehydrogenase reductase"/>
    <property type="match status" value="1"/>
</dbReference>
<keyword evidence="2" id="KW-0560">Oxidoreductase</keyword>
<organism evidence="3">
    <name type="scientific">marine sediment metagenome</name>
    <dbReference type="NCBI Taxonomy" id="412755"/>
    <lineage>
        <taxon>unclassified sequences</taxon>
        <taxon>metagenomes</taxon>
        <taxon>ecological metagenomes</taxon>
    </lineage>
</organism>